<accession>A0ABS5VY10</accession>
<dbReference type="Proteomes" id="UP000772618">
    <property type="component" value="Unassembled WGS sequence"/>
</dbReference>
<keyword evidence="1" id="KW-0732">Signal</keyword>
<protein>
    <recommendedName>
        <fullName evidence="4">Outer membrane protein beta-barrel domain-containing protein</fullName>
    </recommendedName>
</protein>
<evidence type="ECO:0000313" key="3">
    <source>
        <dbReference type="Proteomes" id="UP000772618"/>
    </source>
</evidence>
<organism evidence="2 3">
    <name type="scientific">Chryseosolibacter indicus</name>
    <dbReference type="NCBI Taxonomy" id="2782351"/>
    <lineage>
        <taxon>Bacteria</taxon>
        <taxon>Pseudomonadati</taxon>
        <taxon>Bacteroidota</taxon>
        <taxon>Cytophagia</taxon>
        <taxon>Cytophagales</taxon>
        <taxon>Chryseotaleaceae</taxon>
        <taxon>Chryseosolibacter</taxon>
    </lineage>
</organism>
<name>A0ABS5VY10_9BACT</name>
<proteinExistence type="predicted"/>
<sequence>MRTLYTLSFLVMFFMSAMVSAQETDNHEISTLFSSSKPRSLGGYGAITNKFTTINDDFANMVELYGGFYINHRFLIGAAIAATTNNIPVPIEHNVHPDKVRMSYEYGQGGLMTEYVIASHRTVHVAFQMFAGAGFTLQYERYRRDYDYWDDVSYDDYEHDDDWFFVAEPGVKVEINVLKWMRFSPGVSYRITRGSNGKGLSDDKLSGGAVNLTLKFGKF</sequence>
<evidence type="ECO:0000313" key="2">
    <source>
        <dbReference type="EMBL" id="MBT1706300.1"/>
    </source>
</evidence>
<evidence type="ECO:0008006" key="4">
    <source>
        <dbReference type="Google" id="ProtNLM"/>
    </source>
</evidence>
<dbReference type="RefSeq" id="WP_254157500.1">
    <property type="nucleotide sequence ID" value="NZ_JAHESD010000097.1"/>
</dbReference>
<evidence type="ECO:0000256" key="1">
    <source>
        <dbReference type="SAM" id="SignalP"/>
    </source>
</evidence>
<gene>
    <name evidence="2" type="ORF">KK060_23675</name>
</gene>
<feature type="chain" id="PRO_5047371272" description="Outer membrane protein beta-barrel domain-containing protein" evidence="1">
    <location>
        <begin position="22"/>
        <end position="219"/>
    </location>
</feature>
<dbReference type="EMBL" id="JAHESD010000097">
    <property type="protein sequence ID" value="MBT1706300.1"/>
    <property type="molecule type" value="Genomic_DNA"/>
</dbReference>
<reference evidence="2 3" key="1">
    <citation type="submission" date="2021-05" db="EMBL/GenBank/DDBJ databases">
        <title>A Polyphasic approach of four new species of the genus Ohtaekwangia: Ohtaekwangia histidinii sp. nov., Ohtaekwangia cretensis sp. nov., Ohtaekwangia indiensis sp. nov., Ohtaekwangia reichenbachii sp. nov. from diverse environment.</title>
        <authorList>
            <person name="Octaviana S."/>
        </authorList>
    </citation>
    <scope>NUCLEOTIDE SEQUENCE [LARGE SCALE GENOMIC DNA]</scope>
    <source>
        <strain evidence="2 3">PWU20</strain>
    </source>
</reference>
<feature type="signal peptide" evidence="1">
    <location>
        <begin position="1"/>
        <end position="21"/>
    </location>
</feature>
<keyword evidence="3" id="KW-1185">Reference proteome</keyword>
<comment type="caution">
    <text evidence="2">The sequence shown here is derived from an EMBL/GenBank/DDBJ whole genome shotgun (WGS) entry which is preliminary data.</text>
</comment>